<evidence type="ECO:0000256" key="3">
    <source>
        <dbReference type="ARBA" id="ARBA00009406"/>
    </source>
</evidence>
<dbReference type="PANTHER" id="PTHR31528">
    <property type="entry name" value="4-AMINO-5-HYDROXYMETHYL-2-METHYLPYRIMIDINE PHOSPHATE SYNTHASE THI11-RELATED"/>
    <property type="match status" value="1"/>
</dbReference>
<dbReference type="Proteomes" id="UP000323608">
    <property type="component" value="Unassembled WGS sequence"/>
</dbReference>
<evidence type="ECO:0000256" key="7">
    <source>
        <dbReference type="ARBA" id="ARBA00022898"/>
    </source>
</evidence>
<comment type="subunit">
    <text evidence="4">Homodimer.</text>
</comment>
<accession>A0A5B0VQL7</accession>
<evidence type="ECO:0000256" key="1">
    <source>
        <dbReference type="ARBA" id="ARBA00003469"/>
    </source>
</evidence>
<keyword evidence="8" id="KW-0784">Thiamine biosynthesis</keyword>
<keyword evidence="9" id="KW-0408">Iron</keyword>
<evidence type="ECO:0000256" key="11">
    <source>
        <dbReference type="ARBA" id="ARBA00048179"/>
    </source>
</evidence>
<reference evidence="14 15" key="1">
    <citation type="submission" date="2019-07" db="EMBL/GenBank/DDBJ databases">
        <title>The Draft Genome Sequence of Rhizobium tropici SARCC-755 Associated with Superior Nodulation on Pigeonpea (Cajanus cajan (L.) Millsp.).</title>
        <authorList>
            <person name="Bopape F.L."/>
            <person name="Hassen A.I."/>
            <person name="Swanevelder Z.H."/>
            <person name="Gwata E.T."/>
        </authorList>
    </citation>
    <scope>NUCLEOTIDE SEQUENCE [LARGE SCALE GENOMIC DNA]</scope>
    <source>
        <strain evidence="14 15">SARCC-755</strain>
    </source>
</reference>
<evidence type="ECO:0000256" key="12">
    <source>
        <dbReference type="SAM" id="SignalP"/>
    </source>
</evidence>
<dbReference type="RefSeq" id="WP_149637447.1">
    <property type="nucleotide sequence ID" value="NZ_VNIP01000014.1"/>
</dbReference>
<evidence type="ECO:0000256" key="8">
    <source>
        <dbReference type="ARBA" id="ARBA00022977"/>
    </source>
</evidence>
<feature type="domain" description="SsuA/THI5-like" evidence="13">
    <location>
        <begin position="38"/>
        <end position="247"/>
    </location>
</feature>
<name>A0A5B0VQL7_RHITR</name>
<dbReference type="InterPro" id="IPR027939">
    <property type="entry name" value="NMT1/THI5"/>
</dbReference>
<dbReference type="GO" id="GO:0016740">
    <property type="term" value="F:transferase activity"/>
    <property type="evidence" value="ECO:0007669"/>
    <property type="project" value="UniProtKB-KW"/>
</dbReference>
<evidence type="ECO:0000256" key="2">
    <source>
        <dbReference type="ARBA" id="ARBA00004948"/>
    </source>
</evidence>
<evidence type="ECO:0000256" key="6">
    <source>
        <dbReference type="ARBA" id="ARBA00022723"/>
    </source>
</evidence>
<evidence type="ECO:0000313" key="15">
    <source>
        <dbReference type="Proteomes" id="UP000323608"/>
    </source>
</evidence>
<organism evidence="14 15">
    <name type="scientific">Rhizobium tropici</name>
    <dbReference type="NCBI Taxonomy" id="398"/>
    <lineage>
        <taxon>Bacteria</taxon>
        <taxon>Pseudomonadati</taxon>
        <taxon>Pseudomonadota</taxon>
        <taxon>Alphaproteobacteria</taxon>
        <taxon>Hyphomicrobiales</taxon>
        <taxon>Rhizobiaceae</taxon>
        <taxon>Rhizobium/Agrobacterium group</taxon>
        <taxon>Rhizobium</taxon>
    </lineage>
</organism>
<keyword evidence="12" id="KW-0732">Signal</keyword>
<dbReference type="InterPro" id="IPR015168">
    <property type="entry name" value="SsuA/THI5"/>
</dbReference>
<dbReference type="OrthoDB" id="5348911at2"/>
<evidence type="ECO:0000259" key="13">
    <source>
        <dbReference type="Pfam" id="PF09084"/>
    </source>
</evidence>
<comment type="similarity">
    <text evidence="3">Belongs to the NMT1/THI5 family.</text>
</comment>
<keyword evidence="7" id="KW-0663">Pyridoxal phosphate</keyword>
<evidence type="ECO:0000313" key="14">
    <source>
        <dbReference type="EMBL" id="KAA1176992.1"/>
    </source>
</evidence>
<keyword evidence="5" id="KW-0808">Transferase</keyword>
<dbReference type="Pfam" id="PF09084">
    <property type="entry name" value="NMT1"/>
    <property type="match status" value="1"/>
</dbReference>
<feature type="chain" id="PRO_5022986204" description="Thiamine pyrimidine synthase" evidence="12">
    <location>
        <begin position="26"/>
        <end position="323"/>
    </location>
</feature>
<feature type="signal peptide" evidence="12">
    <location>
        <begin position="1"/>
        <end position="25"/>
    </location>
</feature>
<dbReference type="AlphaFoldDB" id="A0A5B0VQL7"/>
<sequence>MRSRAYALFAALMLAPVVVSAPALAADKISLRLPWLLNVQSAGYVMAREKGFYADAGLDVDIMPGGPNLNSTALVASGANTFGTNDVGQILLGDANGMDLVMVAACFQRHPAGVVSLEKSDIKKPADLVGKTLAYNEGGPWALTKAMLAKAGVPLEKIKLVVSPSDQLLVNGSVDAKTGFVINEAVALDLQGHKTSTLLPSDFGVSTYAEVIFAARRTVDGNPDLVKRFVAATQKGYDYAYAHKDEAVKIIVGLNNQLDPVQQAKQMELQESFVYTDFSRARGACAFDGAVIGETEKTLREFGDLKSAVDVSKTYSTEFIPPK</sequence>
<keyword evidence="6" id="KW-0479">Metal-binding</keyword>
<comment type="caution">
    <text evidence="14">The sequence shown here is derived from an EMBL/GenBank/DDBJ whole genome shotgun (WGS) entry which is preliminary data.</text>
</comment>
<dbReference type="Gene3D" id="3.40.190.10">
    <property type="entry name" value="Periplasmic binding protein-like II"/>
    <property type="match status" value="2"/>
</dbReference>
<comment type="function">
    <text evidence="1">Responsible for the formation of the pyrimidine heterocycle in the thiamine biosynthesis pathway. Catalyzes the formation of hydroxymethylpyrimidine phosphate (HMP-P) from histidine and pyridoxal phosphate (PLP). The protein uses PLP and the active site histidine to form HMP-P, generating an inactive enzyme. The enzyme can only undergo a single turnover, which suggests it is a suicide enzyme.</text>
</comment>
<gene>
    <name evidence="14" type="ORF">FP026_25870</name>
</gene>
<dbReference type="GO" id="GO:0009228">
    <property type="term" value="P:thiamine biosynthetic process"/>
    <property type="evidence" value="ECO:0007669"/>
    <property type="project" value="UniProtKB-KW"/>
</dbReference>
<evidence type="ECO:0000256" key="5">
    <source>
        <dbReference type="ARBA" id="ARBA00022679"/>
    </source>
</evidence>
<dbReference type="SUPFAM" id="SSF53850">
    <property type="entry name" value="Periplasmic binding protein-like II"/>
    <property type="match status" value="1"/>
</dbReference>
<comment type="pathway">
    <text evidence="2">Cofactor biosynthesis; thiamine diphosphate biosynthesis.</text>
</comment>
<dbReference type="EMBL" id="VNIP01000014">
    <property type="protein sequence ID" value="KAA1176992.1"/>
    <property type="molecule type" value="Genomic_DNA"/>
</dbReference>
<protein>
    <recommendedName>
        <fullName evidence="10">Thiamine pyrimidine synthase</fullName>
    </recommendedName>
</protein>
<evidence type="ECO:0000256" key="9">
    <source>
        <dbReference type="ARBA" id="ARBA00023004"/>
    </source>
</evidence>
<dbReference type="PANTHER" id="PTHR31528:SF1">
    <property type="entry name" value="4-AMINO-5-HYDROXYMETHYL-2-METHYLPYRIMIDINE PHOSPHATE SYNTHASE THI11-RELATED"/>
    <property type="match status" value="1"/>
</dbReference>
<proteinExistence type="inferred from homology"/>
<comment type="catalytic activity">
    <reaction evidence="11">
        <text>N(6)-(pyridoxal phosphate)-L-lysyl-[4-amino-5-hydroxymethyl-2-methylpyrimidine phosphate synthase] + L-histidyl-[4-amino-5-hydroxymethyl-2-methylpyrimidine phosphate synthase] + 2 Fe(3+) + 4 H2O = L-lysyl-[4-amino-5-hydroxymethyl-2-methylpyrimidine phosphate synthase] + (2S)-2-amino-5-hydroxy-4-oxopentanoyl-[4-amino-5-hydroxymethyl-2-methylpyrimidine phosphate synthase] + 4-amino-2-methyl-5-(phosphooxymethyl)pyrimidine + 3-oxopropanoate + 2 Fe(2+) + 2 H(+)</text>
        <dbReference type="Rhea" id="RHEA:65756"/>
        <dbReference type="Rhea" id="RHEA-COMP:16892"/>
        <dbReference type="Rhea" id="RHEA-COMP:16893"/>
        <dbReference type="Rhea" id="RHEA-COMP:16894"/>
        <dbReference type="Rhea" id="RHEA-COMP:16895"/>
        <dbReference type="ChEBI" id="CHEBI:15377"/>
        <dbReference type="ChEBI" id="CHEBI:15378"/>
        <dbReference type="ChEBI" id="CHEBI:29033"/>
        <dbReference type="ChEBI" id="CHEBI:29034"/>
        <dbReference type="ChEBI" id="CHEBI:29969"/>
        <dbReference type="ChEBI" id="CHEBI:29979"/>
        <dbReference type="ChEBI" id="CHEBI:33190"/>
        <dbReference type="ChEBI" id="CHEBI:58354"/>
        <dbReference type="ChEBI" id="CHEBI:143915"/>
        <dbReference type="ChEBI" id="CHEBI:157692"/>
    </reaction>
    <physiologicalReaction direction="left-to-right" evidence="11">
        <dbReference type="Rhea" id="RHEA:65757"/>
    </physiologicalReaction>
</comment>
<dbReference type="GO" id="GO:0046872">
    <property type="term" value="F:metal ion binding"/>
    <property type="evidence" value="ECO:0007669"/>
    <property type="project" value="UniProtKB-KW"/>
</dbReference>
<evidence type="ECO:0000256" key="4">
    <source>
        <dbReference type="ARBA" id="ARBA00011738"/>
    </source>
</evidence>
<evidence type="ECO:0000256" key="10">
    <source>
        <dbReference type="ARBA" id="ARBA00033171"/>
    </source>
</evidence>